<organism evidence="1 2">
    <name type="scientific">Mangrovivirga cuniculi</name>
    <dbReference type="NCBI Taxonomy" id="2715131"/>
    <lineage>
        <taxon>Bacteria</taxon>
        <taxon>Pseudomonadati</taxon>
        <taxon>Bacteroidota</taxon>
        <taxon>Cytophagia</taxon>
        <taxon>Cytophagales</taxon>
        <taxon>Mangrovivirgaceae</taxon>
        <taxon>Mangrovivirga</taxon>
    </lineage>
</organism>
<proteinExistence type="predicted"/>
<dbReference type="KEGG" id="fpf:DCC35_07860"/>
<evidence type="ECO:0000313" key="2">
    <source>
        <dbReference type="Proteomes" id="UP000298616"/>
    </source>
</evidence>
<evidence type="ECO:0000313" key="1">
    <source>
        <dbReference type="EMBL" id="QCK14664.1"/>
    </source>
</evidence>
<sequence length="320" mass="37162">MFTFFNLNLQIMRIKTLFTFILLSSIFINYKSLAQESDSLKPHYDSINWRVKMNTGFLFNQASFNSRWTGGGVNSLGLGTFFYYKANYKKDRRTWDTNIELQYGFTDTEGIGFRKANDRLFIDTKYGYSFNDKWSVYGALNILTQFAKGFEFSEDPNTGEETAVLISKFMAPGYITTSFGIEYDPTDYFFVRLSPFAPRWTIVTDDELYLTAGTNYGVPIGETVRTEWVSAQLMAEFNKEVFENVNLQWRYTAYWNMEQPLNETDQRLDITIAANVNDWLSTSLGANLLYDKDQIDGLQIAQAFNLGVSYKFQNYRKKDK</sequence>
<gene>
    <name evidence="1" type="ORF">DCC35_07860</name>
</gene>
<dbReference type="OrthoDB" id="1495718at2"/>
<name>A0A4D7K1C0_9BACT</name>
<keyword evidence="2" id="KW-1185">Reference proteome</keyword>
<dbReference type="Pfam" id="PF11276">
    <property type="entry name" value="DUF3078"/>
    <property type="match status" value="1"/>
</dbReference>
<reference evidence="1 2" key="1">
    <citation type="submission" date="2018-04" db="EMBL/GenBank/DDBJ databases">
        <title>Complete genome uncultured novel isolate.</title>
        <authorList>
            <person name="Merlino G."/>
        </authorList>
    </citation>
    <scope>NUCLEOTIDE SEQUENCE [LARGE SCALE GENOMIC DNA]</scope>
    <source>
        <strain evidence="2">R1DC9</strain>
    </source>
</reference>
<protein>
    <recommendedName>
        <fullName evidence="3">DUF3078 domain-containing protein</fullName>
    </recommendedName>
</protein>
<dbReference type="AlphaFoldDB" id="A0A4D7K1C0"/>
<evidence type="ECO:0008006" key="3">
    <source>
        <dbReference type="Google" id="ProtNLM"/>
    </source>
</evidence>
<dbReference type="Proteomes" id="UP000298616">
    <property type="component" value="Chromosome"/>
</dbReference>
<accession>A0A4D7K1C0</accession>
<dbReference type="InterPro" id="IPR021428">
    <property type="entry name" value="DUF3078"/>
</dbReference>
<dbReference type="EMBL" id="CP028923">
    <property type="protein sequence ID" value="QCK14664.1"/>
    <property type="molecule type" value="Genomic_DNA"/>
</dbReference>